<proteinExistence type="predicted"/>
<evidence type="ECO:0000313" key="2">
    <source>
        <dbReference type="EMBL" id="KAK9119286.1"/>
    </source>
</evidence>
<keyword evidence="1" id="KW-1133">Transmembrane helix</keyword>
<protein>
    <submittedName>
        <fullName evidence="2">Uncharacterized protein</fullName>
    </submittedName>
</protein>
<keyword evidence="1" id="KW-0812">Transmembrane</keyword>
<comment type="caution">
    <text evidence="2">The sequence shown here is derived from an EMBL/GenBank/DDBJ whole genome shotgun (WGS) entry which is preliminary data.</text>
</comment>
<gene>
    <name evidence="2" type="ORF">Scep_017379</name>
</gene>
<keyword evidence="1" id="KW-0472">Membrane</keyword>
<dbReference type="EMBL" id="JBBNAG010000007">
    <property type="protein sequence ID" value="KAK9119286.1"/>
    <property type="molecule type" value="Genomic_DNA"/>
</dbReference>
<reference evidence="2 3" key="1">
    <citation type="submission" date="2024-01" db="EMBL/GenBank/DDBJ databases">
        <title>Genome assemblies of Stephania.</title>
        <authorList>
            <person name="Yang L."/>
        </authorList>
    </citation>
    <scope>NUCLEOTIDE SEQUENCE [LARGE SCALE GENOMIC DNA]</scope>
    <source>
        <strain evidence="2">JXDWG</strain>
        <tissue evidence="2">Leaf</tissue>
    </source>
</reference>
<keyword evidence="3" id="KW-1185">Reference proteome</keyword>
<evidence type="ECO:0000256" key="1">
    <source>
        <dbReference type="SAM" id="Phobius"/>
    </source>
</evidence>
<evidence type="ECO:0000313" key="3">
    <source>
        <dbReference type="Proteomes" id="UP001419268"/>
    </source>
</evidence>
<dbReference type="Proteomes" id="UP001419268">
    <property type="component" value="Unassembled WGS sequence"/>
</dbReference>
<organism evidence="2 3">
    <name type="scientific">Stephania cephalantha</name>
    <dbReference type="NCBI Taxonomy" id="152367"/>
    <lineage>
        <taxon>Eukaryota</taxon>
        <taxon>Viridiplantae</taxon>
        <taxon>Streptophyta</taxon>
        <taxon>Embryophyta</taxon>
        <taxon>Tracheophyta</taxon>
        <taxon>Spermatophyta</taxon>
        <taxon>Magnoliopsida</taxon>
        <taxon>Ranunculales</taxon>
        <taxon>Menispermaceae</taxon>
        <taxon>Menispermoideae</taxon>
        <taxon>Cissampelideae</taxon>
        <taxon>Stephania</taxon>
    </lineage>
</organism>
<dbReference type="AlphaFoldDB" id="A0AAP0IPE9"/>
<name>A0AAP0IPE9_9MAGN</name>
<feature type="transmembrane region" description="Helical" evidence="1">
    <location>
        <begin position="73"/>
        <end position="93"/>
    </location>
</feature>
<accession>A0AAP0IPE9</accession>
<sequence>MCLAGCDTDRSSASSPDVSQQKSASLVHFWRRAIYKDGAHAVGPPKRRRLREFGVRHDATHGLRHGRGPIFSLFFWPLLKVIVNCILVVPYFNRSRLIYESYMKPLISHPESAIENTEWIMERGGDVLGVLNKVGTTIGQNIPPPRKIMNMYSGSLPLPRLVLGYALTQAITKRQMTSPE</sequence>